<keyword evidence="4" id="KW-1185">Reference proteome</keyword>
<dbReference type="CDD" id="cd06974">
    <property type="entry name" value="TerD_like"/>
    <property type="match status" value="1"/>
</dbReference>
<gene>
    <name evidence="3" type="ORF">GCM10008937_22530</name>
</gene>
<dbReference type="Pfam" id="PF02342">
    <property type="entry name" value="TerD"/>
    <property type="match status" value="1"/>
</dbReference>
<dbReference type="PANTHER" id="PTHR32097">
    <property type="entry name" value="CAMP-BINDING PROTEIN 1-RELATED"/>
    <property type="match status" value="1"/>
</dbReference>
<evidence type="ECO:0000313" key="4">
    <source>
        <dbReference type="Proteomes" id="UP001500191"/>
    </source>
</evidence>
<feature type="domain" description="TerD" evidence="2">
    <location>
        <begin position="1"/>
        <end position="187"/>
    </location>
</feature>
<dbReference type="RefSeq" id="WP_343758850.1">
    <property type="nucleotide sequence ID" value="NZ_BAAADB010000021.1"/>
</dbReference>
<evidence type="ECO:0000256" key="1">
    <source>
        <dbReference type="ARBA" id="ARBA00008775"/>
    </source>
</evidence>
<dbReference type="Gene3D" id="2.60.60.30">
    <property type="entry name" value="sav2460 like domains"/>
    <property type="match status" value="1"/>
</dbReference>
<proteinExistence type="inferred from homology"/>
<dbReference type="PANTHER" id="PTHR32097:SF4">
    <property type="entry name" value="GENERAL STRESS PROTEIN 16U"/>
    <property type="match status" value="1"/>
</dbReference>
<dbReference type="EMBL" id="BAAADB010000021">
    <property type="protein sequence ID" value="GAA0514332.1"/>
    <property type="molecule type" value="Genomic_DNA"/>
</dbReference>
<dbReference type="InterPro" id="IPR051324">
    <property type="entry name" value="Stress/Tellurium_Resist"/>
</dbReference>
<comment type="similarity">
    <text evidence="1">Belongs to the CAPAB/TerDEXZ family.</text>
</comment>
<protein>
    <submittedName>
        <fullName evidence="3">TerD family protein</fullName>
    </submittedName>
</protein>
<dbReference type="Proteomes" id="UP001500191">
    <property type="component" value="Unassembled WGS sequence"/>
</dbReference>
<accession>A0ABN1CA17</accession>
<dbReference type="InterPro" id="IPR003325">
    <property type="entry name" value="TerD"/>
</dbReference>
<sequence length="191" mass="19998">MAVSLSKGGNVSLSKEAPGLSAITIGLGWDPRATDGQQFDLDGSVFLLNAGGKVRSDSDFIFYNNKTSADGSVTHAGDNTTGQGDGDDETVEVNLAGVPADVDRIAVCVTIHEADTRGQNFGQVSKAYIRILNKTGGAEIARYDLSEDASTDTAMIFGEVYRNGADWKFRAVGQGYAGGLAPLARNFGVNV</sequence>
<name>A0ABN1CA17_9DEIO</name>
<evidence type="ECO:0000259" key="2">
    <source>
        <dbReference type="Pfam" id="PF02342"/>
    </source>
</evidence>
<comment type="caution">
    <text evidence="3">The sequence shown here is derived from an EMBL/GenBank/DDBJ whole genome shotgun (WGS) entry which is preliminary data.</text>
</comment>
<reference evidence="3 4" key="1">
    <citation type="journal article" date="2019" name="Int. J. Syst. Evol. Microbiol.">
        <title>The Global Catalogue of Microorganisms (GCM) 10K type strain sequencing project: providing services to taxonomists for standard genome sequencing and annotation.</title>
        <authorList>
            <consortium name="The Broad Institute Genomics Platform"/>
            <consortium name="The Broad Institute Genome Sequencing Center for Infectious Disease"/>
            <person name="Wu L."/>
            <person name="Ma J."/>
        </authorList>
    </citation>
    <scope>NUCLEOTIDE SEQUENCE [LARGE SCALE GENOMIC DNA]</scope>
    <source>
        <strain evidence="3 4">JCM 14368</strain>
    </source>
</reference>
<organism evidence="3 4">
    <name type="scientific">Deinococcus depolymerans</name>
    <dbReference type="NCBI Taxonomy" id="392408"/>
    <lineage>
        <taxon>Bacteria</taxon>
        <taxon>Thermotogati</taxon>
        <taxon>Deinococcota</taxon>
        <taxon>Deinococci</taxon>
        <taxon>Deinococcales</taxon>
        <taxon>Deinococcaceae</taxon>
        <taxon>Deinococcus</taxon>
    </lineage>
</organism>
<evidence type="ECO:0000313" key="3">
    <source>
        <dbReference type="EMBL" id="GAA0514332.1"/>
    </source>
</evidence>